<proteinExistence type="predicted"/>
<dbReference type="Gene3D" id="3.40.50.720">
    <property type="entry name" value="NAD(P)-binding Rossmann-like Domain"/>
    <property type="match status" value="1"/>
</dbReference>
<dbReference type="GO" id="GO:0000166">
    <property type="term" value="F:nucleotide binding"/>
    <property type="evidence" value="ECO:0007669"/>
    <property type="project" value="InterPro"/>
</dbReference>
<dbReference type="InterPro" id="IPR043906">
    <property type="entry name" value="Gfo/Idh/MocA_OxRdtase_bact_C"/>
</dbReference>
<dbReference type="GO" id="GO:0050112">
    <property type="term" value="F:inositol 2-dehydrogenase (NAD+) activity"/>
    <property type="evidence" value="ECO:0007669"/>
    <property type="project" value="UniProtKB-EC"/>
</dbReference>
<dbReference type="InterPro" id="IPR000683">
    <property type="entry name" value="Gfo/Idh/MocA-like_OxRdtase_N"/>
</dbReference>
<dbReference type="PANTHER" id="PTHR43818">
    <property type="entry name" value="BCDNA.GH03377"/>
    <property type="match status" value="1"/>
</dbReference>
<dbReference type="OrthoDB" id="9788246at2"/>
<keyword evidence="3" id="KW-0560">Oxidoreductase</keyword>
<sequence>MHQQNRRSFLATSAGACGFAAGLASSIGSGNERSSNDRINLGVIGLGSRGYNLIDEFLRLDGCRIVAVCDVDEFHHRDRAWGKGIAFGRIPAMKKIDQAYAKQAGKVTQGGIKSYSDYRELIRRDDIDAVVIATPDHWHAKCTIDSLAAGKDVYCEKPVTHLFHEGQLVYQEVAKQKAIFQTGSQQRSDEKFRRAVEIARNGLLGEIHAVEVGLPMGYEKPQGDTAVAKPPKQLDYDFWCGPSEVLPYMRARHHRWWRGHRAYGGGVLMDWIGHHNDIAHWALDVDQSGPESVEAVDWTFPEGDVYNTPANYTLRCEYEGGIQSSISVNNRQGLKLIGSDGWVFVTRGKLESSHADWSKPDFVPGRVKVYASDNHAKNFLDCIRSREACISPAQTTHRSITPGHLGYVSNAVGRKLKWDATNELIVGDDEASKLLMEINYRQPWSLT</sequence>
<feature type="domain" description="Gfo/Idh/MocA-like oxidoreductase N-terminal" evidence="1">
    <location>
        <begin position="39"/>
        <end position="183"/>
    </location>
</feature>
<organism evidence="3 4">
    <name type="scientific">Stieleria marina</name>
    <dbReference type="NCBI Taxonomy" id="1930275"/>
    <lineage>
        <taxon>Bacteria</taxon>
        <taxon>Pseudomonadati</taxon>
        <taxon>Planctomycetota</taxon>
        <taxon>Planctomycetia</taxon>
        <taxon>Pirellulales</taxon>
        <taxon>Pirellulaceae</taxon>
        <taxon>Stieleria</taxon>
    </lineage>
</organism>
<dbReference type="EC" id="1.1.1.18" evidence="3"/>
<dbReference type="Gene3D" id="3.30.360.10">
    <property type="entry name" value="Dihydrodipicolinate Reductase, domain 2"/>
    <property type="match status" value="1"/>
</dbReference>
<dbReference type="SUPFAM" id="SSF55347">
    <property type="entry name" value="Glyceraldehyde-3-phosphate dehydrogenase-like, C-terminal domain"/>
    <property type="match status" value="1"/>
</dbReference>
<dbReference type="InterPro" id="IPR050463">
    <property type="entry name" value="Gfo/Idh/MocA_oxidrdct_glycsds"/>
</dbReference>
<dbReference type="Proteomes" id="UP000319817">
    <property type="component" value="Chromosome"/>
</dbReference>
<dbReference type="RefSeq" id="WP_145416003.1">
    <property type="nucleotide sequence ID" value="NZ_CP036526.1"/>
</dbReference>
<dbReference type="PANTHER" id="PTHR43818:SF5">
    <property type="entry name" value="OXIDOREDUCTASE FAMILY PROTEIN"/>
    <property type="match status" value="1"/>
</dbReference>
<dbReference type="Pfam" id="PF19051">
    <property type="entry name" value="GFO_IDH_MocA_C2"/>
    <property type="match status" value="1"/>
</dbReference>
<evidence type="ECO:0000259" key="1">
    <source>
        <dbReference type="Pfam" id="PF01408"/>
    </source>
</evidence>
<keyword evidence="4" id="KW-1185">Reference proteome</keyword>
<reference evidence="3 4" key="1">
    <citation type="submission" date="2019-02" db="EMBL/GenBank/DDBJ databases">
        <title>Deep-cultivation of Planctomycetes and their phenomic and genomic characterization uncovers novel biology.</title>
        <authorList>
            <person name="Wiegand S."/>
            <person name="Jogler M."/>
            <person name="Boedeker C."/>
            <person name="Pinto D."/>
            <person name="Vollmers J."/>
            <person name="Rivas-Marin E."/>
            <person name="Kohn T."/>
            <person name="Peeters S.H."/>
            <person name="Heuer A."/>
            <person name="Rast P."/>
            <person name="Oberbeckmann S."/>
            <person name="Bunk B."/>
            <person name="Jeske O."/>
            <person name="Meyerdierks A."/>
            <person name="Storesund J.E."/>
            <person name="Kallscheuer N."/>
            <person name="Luecker S."/>
            <person name="Lage O.M."/>
            <person name="Pohl T."/>
            <person name="Merkel B.J."/>
            <person name="Hornburger P."/>
            <person name="Mueller R.-W."/>
            <person name="Bruemmer F."/>
            <person name="Labrenz M."/>
            <person name="Spormann A.M."/>
            <person name="Op den Camp H."/>
            <person name="Overmann J."/>
            <person name="Amann R."/>
            <person name="Jetten M.S.M."/>
            <person name="Mascher T."/>
            <person name="Medema M.H."/>
            <person name="Devos D.P."/>
            <person name="Kaster A.-K."/>
            <person name="Ovreas L."/>
            <person name="Rohde M."/>
            <person name="Galperin M.Y."/>
            <person name="Jogler C."/>
        </authorList>
    </citation>
    <scope>NUCLEOTIDE SEQUENCE [LARGE SCALE GENOMIC DNA]</scope>
    <source>
        <strain evidence="3 4">K23_9</strain>
    </source>
</reference>
<name>A0A517NMW0_9BACT</name>
<dbReference type="Pfam" id="PF01408">
    <property type="entry name" value="GFO_IDH_MocA"/>
    <property type="match status" value="1"/>
</dbReference>
<evidence type="ECO:0000313" key="3">
    <source>
        <dbReference type="EMBL" id="QDT08462.1"/>
    </source>
</evidence>
<protein>
    <submittedName>
        <fullName evidence="3">Inositol 2-dehydrogenase</fullName>
        <ecNumber evidence="3">1.1.1.18</ecNumber>
    </submittedName>
</protein>
<gene>
    <name evidence="3" type="primary">iolG_6</name>
    <name evidence="3" type="ORF">K239x_04010</name>
</gene>
<evidence type="ECO:0000313" key="4">
    <source>
        <dbReference type="Proteomes" id="UP000319817"/>
    </source>
</evidence>
<dbReference type="AlphaFoldDB" id="A0A517NMW0"/>
<dbReference type="SUPFAM" id="SSF51735">
    <property type="entry name" value="NAD(P)-binding Rossmann-fold domains"/>
    <property type="match status" value="1"/>
</dbReference>
<accession>A0A517NMW0</accession>
<dbReference type="EMBL" id="CP036526">
    <property type="protein sequence ID" value="QDT08462.1"/>
    <property type="molecule type" value="Genomic_DNA"/>
</dbReference>
<feature type="domain" description="Gfo/Idh/MocA-like oxidoreductase bacterial type C-terminal" evidence="2">
    <location>
        <begin position="201"/>
        <end position="445"/>
    </location>
</feature>
<dbReference type="InterPro" id="IPR036291">
    <property type="entry name" value="NAD(P)-bd_dom_sf"/>
</dbReference>
<evidence type="ECO:0000259" key="2">
    <source>
        <dbReference type="Pfam" id="PF19051"/>
    </source>
</evidence>